<gene>
    <name evidence="8" type="ORF">RVY80_09550</name>
</gene>
<dbReference type="PROSITE" id="PS50110">
    <property type="entry name" value="RESPONSE_REGULATORY"/>
    <property type="match status" value="1"/>
</dbReference>
<dbReference type="InterPro" id="IPR039420">
    <property type="entry name" value="WalR-like"/>
</dbReference>
<dbReference type="Pfam" id="PF00072">
    <property type="entry name" value="Response_reg"/>
    <property type="match status" value="1"/>
</dbReference>
<keyword evidence="4" id="KW-0597">Phosphoprotein</keyword>
<evidence type="ECO:0000256" key="5">
    <source>
        <dbReference type="PROSITE-ProRule" id="PRU01091"/>
    </source>
</evidence>
<dbReference type="CDD" id="cd17574">
    <property type="entry name" value="REC_OmpR"/>
    <property type="match status" value="1"/>
</dbReference>
<evidence type="ECO:0000313" key="9">
    <source>
        <dbReference type="Proteomes" id="UP001272515"/>
    </source>
</evidence>
<protein>
    <submittedName>
        <fullName evidence="8">Response regulator transcription factor</fullName>
    </submittedName>
</protein>
<dbReference type="PANTHER" id="PTHR48111:SF26">
    <property type="entry name" value="STAGE 0 SPORULATION PROTEIN A HOMOLOG"/>
    <property type="match status" value="1"/>
</dbReference>
<organism evidence="8 9">
    <name type="scientific">Veillonella absiana</name>
    <dbReference type="NCBI Taxonomy" id="3079305"/>
    <lineage>
        <taxon>Bacteria</taxon>
        <taxon>Bacillati</taxon>
        <taxon>Bacillota</taxon>
        <taxon>Negativicutes</taxon>
        <taxon>Veillonellales</taxon>
        <taxon>Veillonellaceae</taxon>
        <taxon>Veillonella</taxon>
    </lineage>
</organism>
<keyword evidence="9" id="KW-1185">Reference proteome</keyword>
<dbReference type="InterPro" id="IPR001789">
    <property type="entry name" value="Sig_transdc_resp-reg_receiver"/>
</dbReference>
<keyword evidence="3" id="KW-0804">Transcription</keyword>
<sequence length="234" mass="26449">MKRILIIEDDAAIAELERDYLEASDMEVDHCADGKSGLEAALSGKYDLILLDVMLPEMDGFQVCRAIRKESEIPVLMVTAKLEDYDKVRGIGLGADDYIVKPFSPTELVARVKGNIKRYERLLTSMAGSGQNEDNYIKADDIEILIGEHKVLRNGEELSLTNLEFDLLLYLARNQGIVFSKDQLFEKVWGLDAVGDTSTVMVHINRLREKVEVDPAKPYYIETVWGVGYRFVKK</sequence>
<evidence type="ECO:0000259" key="7">
    <source>
        <dbReference type="PROSITE" id="PS51755"/>
    </source>
</evidence>
<dbReference type="InterPro" id="IPR016032">
    <property type="entry name" value="Sig_transdc_resp-reg_C-effctor"/>
</dbReference>
<reference evidence="8 9" key="1">
    <citation type="submission" date="2023-10" db="EMBL/GenBank/DDBJ databases">
        <title>Veillonella sp. nov., isolated from a pig farm feces dump.</title>
        <authorList>
            <person name="Chang Y.-H."/>
        </authorList>
    </citation>
    <scope>NUCLEOTIDE SEQUENCE [LARGE SCALE GENOMIC DNA]</scope>
    <source>
        <strain evidence="8 9">YH-vei2233</strain>
    </source>
</reference>
<feature type="modified residue" description="4-aspartylphosphate" evidence="4">
    <location>
        <position position="52"/>
    </location>
</feature>
<dbReference type="InterPro" id="IPR036388">
    <property type="entry name" value="WH-like_DNA-bd_sf"/>
</dbReference>
<evidence type="ECO:0000256" key="3">
    <source>
        <dbReference type="ARBA" id="ARBA00023163"/>
    </source>
</evidence>
<dbReference type="Gene3D" id="3.40.50.2300">
    <property type="match status" value="1"/>
</dbReference>
<dbReference type="Pfam" id="PF00486">
    <property type="entry name" value="Trans_reg_C"/>
    <property type="match status" value="1"/>
</dbReference>
<evidence type="ECO:0000256" key="4">
    <source>
        <dbReference type="PROSITE-ProRule" id="PRU00169"/>
    </source>
</evidence>
<dbReference type="SUPFAM" id="SSF46894">
    <property type="entry name" value="C-terminal effector domain of the bipartite response regulators"/>
    <property type="match status" value="1"/>
</dbReference>
<dbReference type="EMBL" id="JAWJZB010000011">
    <property type="protein sequence ID" value="MDV5089064.1"/>
    <property type="molecule type" value="Genomic_DNA"/>
</dbReference>
<feature type="DNA-binding region" description="OmpR/PhoB-type" evidence="5">
    <location>
        <begin position="134"/>
        <end position="233"/>
    </location>
</feature>
<dbReference type="Gene3D" id="1.10.10.10">
    <property type="entry name" value="Winged helix-like DNA-binding domain superfamily/Winged helix DNA-binding domain"/>
    <property type="match status" value="1"/>
</dbReference>
<evidence type="ECO:0000313" key="8">
    <source>
        <dbReference type="EMBL" id="MDV5089064.1"/>
    </source>
</evidence>
<keyword evidence="1" id="KW-0805">Transcription regulation</keyword>
<keyword evidence="2 5" id="KW-0238">DNA-binding</keyword>
<dbReference type="CDD" id="cd00383">
    <property type="entry name" value="trans_reg_C"/>
    <property type="match status" value="1"/>
</dbReference>
<dbReference type="Proteomes" id="UP001272515">
    <property type="component" value="Unassembled WGS sequence"/>
</dbReference>
<evidence type="ECO:0000256" key="2">
    <source>
        <dbReference type="ARBA" id="ARBA00023125"/>
    </source>
</evidence>
<accession>A0ABU3ZAX4</accession>
<comment type="caution">
    <text evidence="8">The sequence shown here is derived from an EMBL/GenBank/DDBJ whole genome shotgun (WGS) entry which is preliminary data.</text>
</comment>
<dbReference type="PROSITE" id="PS51755">
    <property type="entry name" value="OMPR_PHOB"/>
    <property type="match status" value="1"/>
</dbReference>
<dbReference type="SMART" id="SM00448">
    <property type="entry name" value="REC"/>
    <property type="match status" value="1"/>
</dbReference>
<evidence type="ECO:0000259" key="6">
    <source>
        <dbReference type="PROSITE" id="PS50110"/>
    </source>
</evidence>
<feature type="domain" description="Response regulatory" evidence="6">
    <location>
        <begin position="3"/>
        <end position="116"/>
    </location>
</feature>
<dbReference type="PANTHER" id="PTHR48111">
    <property type="entry name" value="REGULATOR OF RPOS"/>
    <property type="match status" value="1"/>
</dbReference>
<dbReference type="SUPFAM" id="SSF52172">
    <property type="entry name" value="CheY-like"/>
    <property type="match status" value="1"/>
</dbReference>
<dbReference type="InterPro" id="IPR011006">
    <property type="entry name" value="CheY-like_superfamily"/>
</dbReference>
<evidence type="ECO:0000256" key="1">
    <source>
        <dbReference type="ARBA" id="ARBA00023015"/>
    </source>
</evidence>
<proteinExistence type="predicted"/>
<dbReference type="Gene3D" id="6.10.250.690">
    <property type="match status" value="1"/>
</dbReference>
<name>A0ABU3ZAX4_9FIRM</name>
<dbReference type="InterPro" id="IPR001867">
    <property type="entry name" value="OmpR/PhoB-type_DNA-bd"/>
</dbReference>
<dbReference type="SMART" id="SM00862">
    <property type="entry name" value="Trans_reg_C"/>
    <property type="match status" value="1"/>
</dbReference>
<feature type="domain" description="OmpR/PhoB-type" evidence="7">
    <location>
        <begin position="134"/>
        <end position="233"/>
    </location>
</feature>
<dbReference type="RefSeq" id="WP_310746392.1">
    <property type="nucleotide sequence ID" value="NZ_JAWJZA010000026.1"/>
</dbReference>